<dbReference type="PANTHER" id="PTHR33910">
    <property type="entry name" value="PROTEIN TRANSLOCASE SUBUNIT SECE"/>
    <property type="match status" value="1"/>
</dbReference>
<evidence type="ECO:0000313" key="10">
    <source>
        <dbReference type="EMBL" id="OGZ61497.1"/>
    </source>
</evidence>
<evidence type="ECO:0000256" key="7">
    <source>
        <dbReference type="ARBA" id="ARBA00023010"/>
    </source>
</evidence>
<dbReference type="InterPro" id="IPR038379">
    <property type="entry name" value="SecE_sf"/>
</dbReference>
<comment type="caution">
    <text evidence="10">The sequence shown here is derived from an EMBL/GenBank/DDBJ whole genome shotgun (WGS) entry which is preliminary data.</text>
</comment>
<dbReference type="GO" id="GO:0008320">
    <property type="term" value="F:protein transmembrane transporter activity"/>
    <property type="evidence" value="ECO:0007669"/>
    <property type="project" value="UniProtKB-UniRule"/>
</dbReference>
<dbReference type="GO" id="GO:0006605">
    <property type="term" value="P:protein targeting"/>
    <property type="evidence" value="ECO:0007669"/>
    <property type="project" value="UniProtKB-UniRule"/>
</dbReference>
<dbReference type="NCBIfam" id="TIGR00964">
    <property type="entry name" value="secE_bact"/>
    <property type="match status" value="1"/>
</dbReference>
<dbReference type="InterPro" id="IPR001901">
    <property type="entry name" value="Translocase_SecE/Sec61-g"/>
</dbReference>
<evidence type="ECO:0000313" key="11">
    <source>
        <dbReference type="Proteomes" id="UP000176770"/>
    </source>
</evidence>
<keyword evidence="7 9" id="KW-0811">Translocation</keyword>
<dbReference type="STRING" id="1802165.A3F94_01440"/>
<dbReference type="Proteomes" id="UP000176770">
    <property type="component" value="Unassembled WGS sequence"/>
</dbReference>
<sequence length="64" mass="7591">MTAIFSKIVRFLREVKIEMKRVNWLTRREVINYTLLILIVSIATGIYLGGLDLFFQWILSKFVL</sequence>
<dbReference type="Pfam" id="PF00584">
    <property type="entry name" value="SecE"/>
    <property type="match status" value="1"/>
</dbReference>
<dbReference type="GO" id="GO:0009306">
    <property type="term" value="P:protein secretion"/>
    <property type="evidence" value="ECO:0007669"/>
    <property type="project" value="UniProtKB-UniRule"/>
</dbReference>
<keyword evidence="8 9" id="KW-0472">Membrane</keyword>
<protein>
    <recommendedName>
        <fullName evidence="9">Protein translocase subunit SecE</fullName>
    </recommendedName>
</protein>
<dbReference type="Gene3D" id="1.20.5.1030">
    <property type="entry name" value="Preprotein translocase secy subunit"/>
    <property type="match status" value="1"/>
</dbReference>
<dbReference type="GO" id="GO:0043952">
    <property type="term" value="P:protein transport by the Sec complex"/>
    <property type="evidence" value="ECO:0007669"/>
    <property type="project" value="UniProtKB-UniRule"/>
</dbReference>
<keyword evidence="6 9" id="KW-1133">Transmembrane helix</keyword>
<evidence type="ECO:0000256" key="8">
    <source>
        <dbReference type="ARBA" id="ARBA00023136"/>
    </source>
</evidence>
<dbReference type="PANTHER" id="PTHR33910:SF1">
    <property type="entry name" value="PROTEIN TRANSLOCASE SUBUNIT SECE"/>
    <property type="match status" value="1"/>
</dbReference>
<comment type="similarity">
    <text evidence="9">Belongs to the SecE/SEC61-gamma family.</text>
</comment>
<comment type="function">
    <text evidence="9">Essential subunit of the Sec protein translocation channel SecYEG. Clamps together the 2 halves of SecY. May contact the channel plug during translocation.</text>
</comment>
<evidence type="ECO:0000256" key="1">
    <source>
        <dbReference type="ARBA" id="ARBA00004370"/>
    </source>
</evidence>
<evidence type="ECO:0000256" key="3">
    <source>
        <dbReference type="ARBA" id="ARBA00022475"/>
    </source>
</evidence>
<keyword evidence="2 9" id="KW-0813">Transport</keyword>
<dbReference type="HAMAP" id="MF_00422">
    <property type="entry name" value="SecE"/>
    <property type="match status" value="1"/>
</dbReference>
<dbReference type="GO" id="GO:0065002">
    <property type="term" value="P:intracellular protein transmembrane transport"/>
    <property type="evidence" value="ECO:0007669"/>
    <property type="project" value="UniProtKB-UniRule"/>
</dbReference>
<comment type="subunit">
    <text evidence="9">Component of the Sec protein translocase complex. Heterotrimer consisting of SecY, SecE and SecG subunits. The heterotrimers can form oligomers, although 1 heterotrimer is thought to be able to translocate proteins. Interacts with the ribosome. Interacts with SecDF, and other proteins may be involved. Interacts with SecA.</text>
</comment>
<dbReference type="EMBL" id="MHOK01000022">
    <property type="protein sequence ID" value="OGZ61497.1"/>
    <property type="molecule type" value="Genomic_DNA"/>
</dbReference>
<evidence type="ECO:0000256" key="5">
    <source>
        <dbReference type="ARBA" id="ARBA00022927"/>
    </source>
</evidence>
<keyword evidence="4 9" id="KW-0812">Transmembrane</keyword>
<evidence type="ECO:0000256" key="6">
    <source>
        <dbReference type="ARBA" id="ARBA00022989"/>
    </source>
</evidence>
<proteinExistence type="inferred from homology"/>
<evidence type="ECO:0000256" key="9">
    <source>
        <dbReference type="HAMAP-Rule" id="MF_00422"/>
    </source>
</evidence>
<comment type="subcellular location">
    <subcellularLocation>
        <location evidence="9">Cell membrane</location>
        <topology evidence="9">Single-pass membrane protein</topology>
    </subcellularLocation>
    <subcellularLocation>
        <location evidence="1">Membrane</location>
    </subcellularLocation>
</comment>
<keyword evidence="3 9" id="KW-1003">Cell membrane</keyword>
<reference evidence="10 11" key="1">
    <citation type="journal article" date="2016" name="Nat. Commun.">
        <title>Thousands of microbial genomes shed light on interconnected biogeochemical processes in an aquifer system.</title>
        <authorList>
            <person name="Anantharaman K."/>
            <person name="Brown C.T."/>
            <person name="Hug L.A."/>
            <person name="Sharon I."/>
            <person name="Castelle C.J."/>
            <person name="Probst A.J."/>
            <person name="Thomas B.C."/>
            <person name="Singh A."/>
            <person name="Wilkins M.J."/>
            <person name="Karaoz U."/>
            <person name="Brodie E.L."/>
            <person name="Williams K.H."/>
            <person name="Hubbard S.S."/>
            <person name="Banfield J.F."/>
        </authorList>
    </citation>
    <scope>NUCLEOTIDE SEQUENCE [LARGE SCALE GENOMIC DNA]</scope>
</reference>
<gene>
    <name evidence="9" type="primary">secE</name>
    <name evidence="10" type="ORF">A3F94_01440</name>
</gene>
<dbReference type="GO" id="GO:0005886">
    <property type="term" value="C:plasma membrane"/>
    <property type="evidence" value="ECO:0007669"/>
    <property type="project" value="UniProtKB-SubCell"/>
</dbReference>
<keyword evidence="5 9" id="KW-0653">Protein transport</keyword>
<evidence type="ECO:0000256" key="4">
    <source>
        <dbReference type="ARBA" id="ARBA00022692"/>
    </source>
</evidence>
<dbReference type="AlphaFoldDB" id="A0A1G2HG80"/>
<dbReference type="InterPro" id="IPR005807">
    <property type="entry name" value="SecE_bac"/>
</dbReference>
<name>A0A1G2HG80_9BACT</name>
<accession>A0A1G2HG80</accession>
<evidence type="ECO:0000256" key="2">
    <source>
        <dbReference type="ARBA" id="ARBA00022448"/>
    </source>
</evidence>
<organism evidence="10 11">
    <name type="scientific">Candidatus Spechtbacteria bacterium RIFCSPLOWO2_12_FULL_38_22</name>
    <dbReference type="NCBI Taxonomy" id="1802165"/>
    <lineage>
        <taxon>Bacteria</taxon>
        <taxon>Candidatus Spechtiibacteriota</taxon>
    </lineage>
</organism>
<feature type="transmembrane region" description="Helical" evidence="9">
    <location>
        <begin position="30"/>
        <end position="59"/>
    </location>
</feature>